<feature type="transmembrane region" description="Helical" evidence="7">
    <location>
        <begin position="362"/>
        <end position="381"/>
    </location>
</feature>
<reference evidence="9" key="1">
    <citation type="submission" date="2020-10" db="EMBL/GenBank/DDBJ databases">
        <title>High-Quality Genome Resource of Clonostachys rosea strain S41 by Oxford Nanopore Long-Read Sequencing.</title>
        <authorList>
            <person name="Wang H."/>
        </authorList>
    </citation>
    <scope>NUCLEOTIDE SEQUENCE</scope>
    <source>
        <strain evidence="9">S41</strain>
    </source>
</reference>
<protein>
    <recommendedName>
        <fullName evidence="8">Major facilitator superfamily (MFS) profile domain-containing protein</fullName>
    </recommendedName>
</protein>
<dbReference type="EMBL" id="JADCTT010000006">
    <property type="protein sequence ID" value="KAF9750548.1"/>
    <property type="molecule type" value="Genomic_DNA"/>
</dbReference>
<feature type="transmembrane region" description="Helical" evidence="7">
    <location>
        <begin position="142"/>
        <end position="165"/>
    </location>
</feature>
<dbReference type="PRINTS" id="PR01035">
    <property type="entry name" value="TCRTETA"/>
</dbReference>
<name>A0A8H7TJ63_BIOOC</name>
<feature type="domain" description="Major facilitator superfamily (MFS) profile" evidence="8">
    <location>
        <begin position="14"/>
        <end position="491"/>
    </location>
</feature>
<dbReference type="Proteomes" id="UP000616885">
    <property type="component" value="Unassembled WGS sequence"/>
</dbReference>
<dbReference type="Pfam" id="PF07690">
    <property type="entry name" value="MFS_1"/>
    <property type="match status" value="2"/>
</dbReference>
<evidence type="ECO:0000256" key="4">
    <source>
        <dbReference type="ARBA" id="ARBA00022989"/>
    </source>
</evidence>
<feature type="transmembrane region" description="Helical" evidence="7">
    <location>
        <begin position="425"/>
        <end position="444"/>
    </location>
</feature>
<dbReference type="InterPro" id="IPR011701">
    <property type="entry name" value="MFS"/>
</dbReference>
<dbReference type="InterPro" id="IPR020846">
    <property type="entry name" value="MFS_dom"/>
</dbReference>
<keyword evidence="4 7" id="KW-1133">Transmembrane helix</keyword>
<evidence type="ECO:0000313" key="9">
    <source>
        <dbReference type="EMBL" id="KAF9750548.1"/>
    </source>
</evidence>
<feature type="region of interest" description="Disordered" evidence="6">
    <location>
        <begin position="492"/>
        <end position="539"/>
    </location>
</feature>
<dbReference type="SUPFAM" id="SSF103473">
    <property type="entry name" value="MFS general substrate transporter"/>
    <property type="match status" value="1"/>
</dbReference>
<feature type="transmembrane region" description="Helical" evidence="7">
    <location>
        <begin position="333"/>
        <end position="355"/>
    </location>
</feature>
<feature type="transmembrane region" description="Helical" evidence="7">
    <location>
        <begin position="393"/>
        <end position="413"/>
    </location>
</feature>
<evidence type="ECO:0000313" key="10">
    <source>
        <dbReference type="Proteomes" id="UP000616885"/>
    </source>
</evidence>
<dbReference type="PANTHER" id="PTHR23504:SF8">
    <property type="entry name" value="TRANSPORTER, PUTATIVE (AFU_ORTHOLOGUE AFUA_1G03730)-RELATED"/>
    <property type="match status" value="1"/>
</dbReference>
<feature type="transmembrane region" description="Helical" evidence="7">
    <location>
        <begin position="186"/>
        <end position="208"/>
    </location>
</feature>
<dbReference type="AlphaFoldDB" id="A0A8H7TJ63"/>
<dbReference type="GO" id="GO:0022857">
    <property type="term" value="F:transmembrane transporter activity"/>
    <property type="evidence" value="ECO:0007669"/>
    <property type="project" value="InterPro"/>
</dbReference>
<feature type="transmembrane region" description="Helical" evidence="7">
    <location>
        <begin position="84"/>
        <end position="102"/>
    </location>
</feature>
<organism evidence="9 10">
    <name type="scientific">Bionectria ochroleuca</name>
    <name type="common">Gliocladium roseum</name>
    <dbReference type="NCBI Taxonomy" id="29856"/>
    <lineage>
        <taxon>Eukaryota</taxon>
        <taxon>Fungi</taxon>
        <taxon>Dikarya</taxon>
        <taxon>Ascomycota</taxon>
        <taxon>Pezizomycotina</taxon>
        <taxon>Sordariomycetes</taxon>
        <taxon>Hypocreomycetidae</taxon>
        <taxon>Hypocreales</taxon>
        <taxon>Bionectriaceae</taxon>
        <taxon>Clonostachys</taxon>
    </lineage>
</organism>
<dbReference type="Gene3D" id="1.20.1250.20">
    <property type="entry name" value="MFS general substrate transporter like domains"/>
    <property type="match status" value="1"/>
</dbReference>
<accession>A0A8H7TJ63</accession>
<sequence>MTGSRTKPRLPIEQLSILAVARFAEPIAYTSVFPYLPAMIRDFGIEQNKVARWAGLTSAVFSIAQSITAVPWGKASDRFGRKPVLICGLMSTMVTFLIWGMSTSLPMAITVRAIQGAGNGNVGIIRTMVAEMVTERVLQPKAFSIMPLVWSIGSVVGPSFGGFFAQPAKQYPNIFGNIELFKKFPYLLPNLVGSIFFLISMTSAIFFLKETLVSKRGEKDWGLQMGVRIRRALSRNPSSAQRRASFVDGEATAPLVPGNVNVKHSAAKPGSAGLRDVFTRQSTINLVTYTFLAFHSVAYDQNIPVYLNHPRQKHTGDNTHMPFYFNGGFGLDIGAIGTIVSLYGVACGLIQFLIYSPLVTRYGVLNCFKVCSIILPFTYFFTPYCGLIEDTTARYTALAILMTVKAFGIIIAFPSTTILLTNSATSLSILGTLNGFATTFSGLGRAAGPALTGLTFTWGAEHGYIVAPFAFLAFFAALGAIPVFMIHEGDGPTATPELSEAEDNDDSEDTLLSSDEDDDVSSPLLGNPVTRGRATTPSRRSELGINQIERHITNAPFSKWKGNRRRVNDAKTSRRDDIMCTEFKTYTRVWTSYFLFLLFFFFFCIRIGTHSHGVVRFSLLFFGNKLSLPY</sequence>
<dbReference type="InterPro" id="IPR036259">
    <property type="entry name" value="MFS_trans_sf"/>
</dbReference>
<dbReference type="CDD" id="cd17330">
    <property type="entry name" value="MFS_SLC46_TetA_like"/>
    <property type="match status" value="1"/>
</dbReference>
<comment type="subcellular location">
    <subcellularLocation>
        <location evidence="1">Membrane</location>
        <topology evidence="1">Multi-pass membrane protein</topology>
    </subcellularLocation>
</comment>
<proteinExistence type="predicted"/>
<evidence type="ECO:0000256" key="5">
    <source>
        <dbReference type="ARBA" id="ARBA00023136"/>
    </source>
</evidence>
<feature type="transmembrane region" description="Helical" evidence="7">
    <location>
        <begin position="589"/>
        <end position="609"/>
    </location>
</feature>
<evidence type="ECO:0000256" key="3">
    <source>
        <dbReference type="ARBA" id="ARBA00022692"/>
    </source>
</evidence>
<evidence type="ECO:0000256" key="1">
    <source>
        <dbReference type="ARBA" id="ARBA00004141"/>
    </source>
</evidence>
<evidence type="ECO:0000256" key="2">
    <source>
        <dbReference type="ARBA" id="ARBA00022448"/>
    </source>
</evidence>
<dbReference type="PANTHER" id="PTHR23504">
    <property type="entry name" value="MAJOR FACILITATOR SUPERFAMILY DOMAIN-CONTAINING PROTEIN 10"/>
    <property type="match status" value="1"/>
</dbReference>
<keyword evidence="2" id="KW-0813">Transport</keyword>
<dbReference type="PROSITE" id="PS50850">
    <property type="entry name" value="MFS"/>
    <property type="match status" value="1"/>
</dbReference>
<comment type="caution">
    <text evidence="9">The sequence shown here is derived from an EMBL/GenBank/DDBJ whole genome shotgun (WGS) entry which is preliminary data.</text>
</comment>
<feature type="compositionally biased region" description="Acidic residues" evidence="6">
    <location>
        <begin position="499"/>
        <end position="520"/>
    </location>
</feature>
<evidence type="ECO:0000256" key="7">
    <source>
        <dbReference type="SAM" id="Phobius"/>
    </source>
</evidence>
<dbReference type="InterPro" id="IPR001958">
    <property type="entry name" value="Tet-R_TetA/multi-R_MdtG-like"/>
</dbReference>
<dbReference type="GO" id="GO:0016020">
    <property type="term" value="C:membrane"/>
    <property type="evidence" value="ECO:0007669"/>
    <property type="project" value="UniProtKB-SubCell"/>
</dbReference>
<keyword evidence="3 7" id="KW-0812">Transmembrane</keyword>
<evidence type="ECO:0000259" key="8">
    <source>
        <dbReference type="PROSITE" id="PS50850"/>
    </source>
</evidence>
<keyword evidence="5 7" id="KW-0472">Membrane</keyword>
<gene>
    <name evidence="9" type="ORF">IM811_014768</name>
</gene>
<feature type="transmembrane region" description="Helical" evidence="7">
    <location>
        <begin position="464"/>
        <end position="486"/>
    </location>
</feature>
<evidence type="ECO:0000256" key="6">
    <source>
        <dbReference type="SAM" id="MobiDB-lite"/>
    </source>
</evidence>